<organism evidence="2 3">
    <name type="scientific">Phytophthora nicotianae</name>
    <name type="common">Potato buckeye rot agent</name>
    <name type="synonym">Phytophthora parasitica</name>
    <dbReference type="NCBI Taxonomy" id="4792"/>
    <lineage>
        <taxon>Eukaryota</taxon>
        <taxon>Sar</taxon>
        <taxon>Stramenopiles</taxon>
        <taxon>Oomycota</taxon>
        <taxon>Peronosporomycetes</taxon>
        <taxon>Peronosporales</taxon>
        <taxon>Peronosporaceae</taxon>
        <taxon>Phytophthora</taxon>
    </lineage>
</organism>
<dbReference type="Proteomes" id="UP000052943">
    <property type="component" value="Unassembled WGS sequence"/>
</dbReference>
<feature type="region of interest" description="Disordered" evidence="1">
    <location>
        <begin position="104"/>
        <end position="221"/>
    </location>
</feature>
<reference evidence="2 3" key="1">
    <citation type="submission" date="2015-11" db="EMBL/GenBank/DDBJ databases">
        <title>Genomes and virulence difference between two physiological races of Phytophthora nicotianae.</title>
        <authorList>
            <person name="Liu H."/>
            <person name="Ma X."/>
            <person name="Yu H."/>
            <person name="Fang D."/>
            <person name="Li Y."/>
            <person name="Wang X."/>
            <person name="Wang W."/>
            <person name="Dong Y."/>
            <person name="Xiao B."/>
        </authorList>
    </citation>
    <scope>NUCLEOTIDE SEQUENCE [LARGE SCALE GENOMIC DNA]</scope>
    <source>
        <strain evidence="3">race 0</strain>
    </source>
</reference>
<dbReference type="EMBL" id="LNFO01004673">
    <property type="protein sequence ID" value="KUF79879.1"/>
    <property type="molecule type" value="Genomic_DNA"/>
</dbReference>
<feature type="compositionally biased region" description="Basic residues" evidence="1">
    <location>
        <begin position="191"/>
        <end position="200"/>
    </location>
</feature>
<comment type="caution">
    <text evidence="2">The sequence shown here is derived from an EMBL/GenBank/DDBJ whole genome shotgun (WGS) entry which is preliminary data.</text>
</comment>
<feature type="compositionally biased region" description="Acidic residues" evidence="1">
    <location>
        <begin position="114"/>
        <end position="126"/>
    </location>
</feature>
<dbReference type="AlphaFoldDB" id="A0A0W8C708"/>
<evidence type="ECO:0000313" key="2">
    <source>
        <dbReference type="EMBL" id="KUF79879.1"/>
    </source>
</evidence>
<gene>
    <name evidence="2" type="ORF">AM587_10011735</name>
</gene>
<evidence type="ECO:0000313" key="3">
    <source>
        <dbReference type="Proteomes" id="UP000052943"/>
    </source>
</evidence>
<name>A0A0W8C708_PHYNI</name>
<sequence>MTGTDEQMYCIWISVHLLVFDQLQPRHSNMNDDSSALKRLTSLFTHEPSVGDTWQHLPLRSTRTEDARTHKTAKTKAKMVEQEHVAEEARQGNLALLHAALAEDSDAHERAEDATEGASDEGEDAGEAQKCLDTSSEAKKTTDDEEDASGEDEEDEEAGEEKGDDGEEEQVASDEEGEDEVEEGGVEKETTRKRRQGKKRTVSDVEEEDLVQVPAFKAQRD</sequence>
<evidence type="ECO:0000256" key="1">
    <source>
        <dbReference type="SAM" id="MobiDB-lite"/>
    </source>
</evidence>
<feature type="compositionally biased region" description="Acidic residues" evidence="1">
    <location>
        <begin position="143"/>
        <end position="184"/>
    </location>
</feature>
<accession>A0A0W8C708</accession>
<proteinExistence type="predicted"/>
<protein>
    <submittedName>
        <fullName evidence="2">Uncharacterized protein</fullName>
    </submittedName>
</protein>